<dbReference type="InterPro" id="IPR001608">
    <property type="entry name" value="Ala_racemase_N"/>
</dbReference>
<dbReference type="InterPro" id="IPR011079">
    <property type="entry name" value="Ala_racemase_C"/>
</dbReference>
<dbReference type="PANTHER" id="PTHR30511:SF0">
    <property type="entry name" value="ALANINE RACEMASE, CATABOLIC-RELATED"/>
    <property type="match status" value="1"/>
</dbReference>
<keyword evidence="10" id="KW-1185">Reference proteome</keyword>
<feature type="domain" description="Alanine racemase C-terminal" evidence="8">
    <location>
        <begin position="242"/>
        <end position="369"/>
    </location>
</feature>
<dbReference type="PROSITE" id="PS00395">
    <property type="entry name" value="ALANINE_RACEMASE"/>
    <property type="match status" value="1"/>
</dbReference>
<keyword evidence="6 7" id="KW-0413">Isomerase</keyword>
<protein>
    <recommendedName>
        <fullName evidence="4 7">Alanine racemase</fullName>
        <ecNumber evidence="4 7">5.1.1.1</ecNumber>
    </recommendedName>
</protein>
<dbReference type="Gene3D" id="3.20.20.10">
    <property type="entry name" value="Alanine racemase"/>
    <property type="match status" value="1"/>
</dbReference>
<evidence type="ECO:0000256" key="1">
    <source>
        <dbReference type="ARBA" id="ARBA00000316"/>
    </source>
</evidence>
<comment type="similarity">
    <text evidence="3 7">Belongs to the alanine racemase family.</text>
</comment>
<dbReference type="InterPro" id="IPR029066">
    <property type="entry name" value="PLP-binding_barrel"/>
</dbReference>
<dbReference type="InterPro" id="IPR000821">
    <property type="entry name" value="Ala_racemase"/>
</dbReference>
<sequence length="375" mass="40560">MTNALHNSTDSNSMISSSSPSSTIHLQNIVANWHTLAKLSGSAETGVVVKANAYGLGATKIAQALYEAGCRTFFTAHTNEATEIRKAVGPLALVFLFHGLQQDNVDIVISQDIVPVLNSLEQLKLWQKANAPFPAALHIDTGMNRLGLQIKDIADAKDILPEGRIGWVMSHLACADTPEHPMNARQLELFKKVAAVWPQAQKSLCNSAGICLGKDFTFDLTRPGIGLYGGYSRANVFTPKHAITLTAPLLNIFSPEHFEDATIGYGATLPVKPNQRLGTVALGYADGMLRSLSNYGFGYIKGVRCPIVGRVSMDLITLDITNAPSDTSILDRVEFLGQHANIEEQARAGVTASYELLTCLGTRIPRVYEQPEQSS</sequence>
<dbReference type="PRINTS" id="PR00992">
    <property type="entry name" value="ALARACEMASE"/>
</dbReference>
<feature type="modified residue" description="N6-(pyridoxal phosphate)lysine" evidence="7">
    <location>
        <position position="50"/>
    </location>
</feature>
<evidence type="ECO:0000256" key="6">
    <source>
        <dbReference type="ARBA" id="ARBA00023235"/>
    </source>
</evidence>
<feature type="active site" description="Proton acceptor; specific for D-alanine" evidence="7">
    <location>
        <position position="50"/>
    </location>
</feature>
<dbReference type="Pfam" id="PF01168">
    <property type="entry name" value="Ala_racemase_N"/>
    <property type="match status" value="1"/>
</dbReference>
<dbReference type="EC" id="5.1.1.1" evidence="4 7"/>
<dbReference type="HAMAP" id="MF_01201">
    <property type="entry name" value="Ala_racemase"/>
    <property type="match status" value="1"/>
</dbReference>
<evidence type="ECO:0000256" key="3">
    <source>
        <dbReference type="ARBA" id="ARBA00007880"/>
    </source>
</evidence>
<evidence type="ECO:0000313" key="10">
    <source>
        <dbReference type="Proteomes" id="UP001596492"/>
    </source>
</evidence>
<dbReference type="Pfam" id="PF00842">
    <property type="entry name" value="Ala_racemase_C"/>
    <property type="match status" value="1"/>
</dbReference>
<evidence type="ECO:0000313" key="9">
    <source>
        <dbReference type="EMBL" id="MFC7290182.1"/>
    </source>
</evidence>
<dbReference type="RefSeq" id="WP_382164857.1">
    <property type="nucleotide sequence ID" value="NZ_JBHTBR010000002.1"/>
</dbReference>
<feature type="binding site" evidence="7">
    <location>
        <position position="313"/>
    </location>
    <ligand>
        <name>substrate</name>
    </ligand>
</feature>
<dbReference type="InterPro" id="IPR009006">
    <property type="entry name" value="Ala_racemase/Decarboxylase_C"/>
</dbReference>
<gene>
    <name evidence="9" type="primary">alr</name>
    <name evidence="9" type="ORF">ACFQS8_01010</name>
</gene>
<evidence type="ECO:0000256" key="7">
    <source>
        <dbReference type="HAMAP-Rule" id="MF_01201"/>
    </source>
</evidence>
<comment type="catalytic activity">
    <reaction evidence="1 7">
        <text>L-alanine = D-alanine</text>
        <dbReference type="Rhea" id="RHEA:20249"/>
        <dbReference type="ChEBI" id="CHEBI:57416"/>
        <dbReference type="ChEBI" id="CHEBI:57972"/>
        <dbReference type="EC" id="5.1.1.1"/>
    </reaction>
</comment>
<comment type="cofactor">
    <cofactor evidence="2 7">
        <name>pyridoxal 5'-phosphate</name>
        <dbReference type="ChEBI" id="CHEBI:597326"/>
    </cofactor>
</comment>
<dbReference type="SUPFAM" id="SSF50621">
    <property type="entry name" value="Alanine racemase C-terminal domain-like"/>
    <property type="match status" value="1"/>
</dbReference>
<comment type="function">
    <text evidence="7">Catalyzes the interconversion of L-alanine and D-alanine. May also act on other amino acids.</text>
</comment>
<dbReference type="GO" id="GO:0008784">
    <property type="term" value="F:alanine racemase activity"/>
    <property type="evidence" value="ECO:0007669"/>
    <property type="project" value="UniProtKB-EC"/>
</dbReference>
<dbReference type="EMBL" id="JBHTBR010000002">
    <property type="protein sequence ID" value="MFC7290182.1"/>
    <property type="molecule type" value="Genomic_DNA"/>
</dbReference>
<name>A0ABW2IGR9_9PROT</name>
<dbReference type="Gene3D" id="2.40.37.10">
    <property type="entry name" value="Lyase, Ornithine Decarboxylase, Chain A, domain 1"/>
    <property type="match status" value="1"/>
</dbReference>
<dbReference type="CDD" id="cd00430">
    <property type="entry name" value="PLPDE_III_AR"/>
    <property type="match status" value="1"/>
</dbReference>
<evidence type="ECO:0000259" key="8">
    <source>
        <dbReference type="SMART" id="SM01005"/>
    </source>
</evidence>
<comment type="caution">
    <text evidence="9">The sequence shown here is derived from an EMBL/GenBank/DDBJ whole genome shotgun (WGS) entry which is preliminary data.</text>
</comment>
<reference evidence="10" key="1">
    <citation type="journal article" date="2019" name="Int. J. Syst. Evol. Microbiol.">
        <title>The Global Catalogue of Microorganisms (GCM) 10K type strain sequencing project: providing services to taxonomists for standard genome sequencing and annotation.</title>
        <authorList>
            <consortium name="The Broad Institute Genomics Platform"/>
            <consortium name="The Broad Institute Genome Sequencing Center for Infectious Disease"/>
            <person name="Wu L."/>
            <person name="Ma J."/>
        </authorList>
    </citation>
    <scope>NUCLEOTIDE SEQUENCE [LARGE SCALE GENOMIC DNA]</scope>
    <source>
        <strain evidence="10">CCUG 51308</strain>
    </source>
</reference>
<proteinExistence type="inferred from homology"/>
<evidence type="ECO:0000256" key="5">
    <source>
        <dbReference type="ARBA" id="ARBA00022898"/>
    </source>
</evidence>
<feature type="binding site" evidence="7">
    <location>
        <position position="145"/>
    </location>
    <ligand>
        <name>substrate</name>
    </ligand>
</feature>
<dbReference type="Proteomes" id="UP001596492">
    <property type="component" value="Unassembled WGS sequence"/>
</dbReference>
<evidence type="ECO:0000256" key="2">
    <source>
        <dbReference type="ARBA" id="ARBA00001933"/>
    </source>
</evidence>
<feature type="active site" description="Proton acceptor; specific for L-alanine" evidence="7">
    <location>
        <position position="265"/>
    </location>
</feature>
<dbReference type="NCBIfam" id="TIGR00492">
    <property type="entry name" value="alr"/>
    <property type="match status" value="1"/>
</dbReference>
<evidence type="ECO:0000256" key="4">
    <source>
        <dbReference type="ARBA" id="ARBA00013089"/>
    </source>
</evidence>
<comment type="pathway">
    <text evidence="7">Amino-acid biosynthesis; D-alanine biosynthesis; D-alanine from L-alanine: step 1/1.</text>
</comment>
<dbReference type="SUPFAM" id="SSF51419">
    <property type="entry name" value="PLP-binding barrel"/>
    <property type="match status" value="1"/>
</dbReference>
<accession>A0ABW2IGR9</accession>
<keyword evidence="5 7" id="KW-0663">Pyridoxal phosphate</keyword>
<dbReference type="PANTHER" id="PTHR30511">
    <property type="entry name" value="ALANINE RACEMASE"/>
    <property type="match status" value="1"/>
</dbReference>
<dbReference type="InterPro" id="IPR020622">
    <property type="entry name" value="Ala_racemase_pyridoxalP-BS"/>
</dbReference>
<organism evidence="9 10">
    <name type="scientific">Hirschia litorea</name>
    <dbReference type="NCBI Taxonomy" id="1199156"/>
    <lineage>
        <taxon>Bacteria</taxon>
        <taxon>Pseudomonadati</taxon>
        <taxon>Pseudomonadota</taxon>
        <taxon>Alphaproteobacteria</taxon>
        <taxon>Hyphomonadales</taxon>
        <taxon>Hyphomonadaceae</taxon>
        <taxon>Hirschia</taxon>
    </lineage>
</organism>
<dbReference type="SMART" id="SM01005">
    <property type="entry name" value="Ala_racemase_C"/>
    <property type="match status" value="1"/>
</dbReference>